<dbReference type="GO" id="GO:0140662">
    <property type="term" value="F:ATP-dependent protein folding chaperone"/>
    <property type="evidence" value="ECO:0007669"/>
    <property type="project" value="InterPro"/>
</dbReference>
<sequence>MVPFPIYFMTEDQDIVIGIDLGTSTTSAAIFRKGKLETMRFATQSKINSTVTFKGSEIQVGIDTTSSYARSGVTVYETKRLIGRKFCDIQKEIESNKWSFEVVEGKDGMAAIKVPNQSNPEEKPRIVSPEEVASYILLEVKKQAEKYCGCTIKHCIITCPVIFDALQRKATMEAGYLAGFDIVELITEPCAAAVAYALRFDPNPDKEHHYLVYDLGGGTFDVSVVKRSKNTFRVIRTGGDDHLGGKDVDLKLMAAVEERMENTSLKLKKNGKLLFKMRSKQAKESLSEVDSVTLDLDFTSEEAEEMTITSSYLSYLATSLIEQTLEIVLNVLHACSPPLEPSDIDFVFLMGGSTRLRIVHSKLSTLFSKERIVVDVRDLVDTGIAQGALLIAEGNQSSHATQPDRYYAGNPVPSLKIFDICPQAIRIACEENTFMVIPEQTPMGVPRSIRLVPLSNSHKYTDIRIYMGNSEQWKLDRFLGTVRIPIRQNVSSVAQTLDVKMTLLNWEEIDVEVECEFDHKRYHSVVTMGLNRRNKLDLTELRAQNTLRDTISSNGKDLKNRIAELCDKCREVLPSGDSLRQEVDVLNQMAINKHLSNKELESILSRIREILANHSCFSCWKQVLMMIKDHYTRIRIIVSS</sequence>
<dbReference type="GeneID" id="24918909"/>
<keyword evidence="5" id="KW-1185">Reference proteome</keyword>
<dbReference type="Gene3D" id="3.30.420.40">
    <property type="match status" value="2"/>
</dbReference>
<keyword evidence="1 3" id="KW-0547">Nucleotide-binding</keyword>
<dbReference type="GO" id="GO:0005524">
    <property type="term" value="F:ATP binding"/>
    <property type="evidence" value="ECO:0007669"/>
    <property type="project" value="UniProtKB-KW"/>
</dbReference>
<dbReference type="AlphaFoldDB" id="D8M0C7"/>
<dbReference type="Gene3D" id="3.90.640.10">
    <property type="entry name" value="Actin, Chain A, domain 4"/>
    <property type="match status" value="1"/>
</dbReference>
<protein>
    <recommendedName>
        <fullName evidence="6">Heat shock protein 70</fullName>
    </recommendedName>
</protein>
<dbReference type="InParanoid" id="D8M0C7"/>
<evidence type="ECO:0000313" key="5">
    <source>
        <dbReference type="Proteomes" id="UP000008312"/>
    </source>
</evidence>
<dbReference type="EMBL" id="FN668643">
    <property type="protein sequence ID" value="CBK21516.2"/>
    <property type="molecule type" value="Genomic_DNA"/>
</dbReference>
<dbReference type="PANTHER" id="PTHR19375">
    <property type="entry name" value="HEAT SHOCK PROTEIN 70KDA"/>
    <property type="match status" value="1"/>
</dbReference>
<dbReference type="InterPro" id="IPR018181">
    <property type="entry name" value="Heat_shock_70_CS"/>
</dbReference>
<evidence type="ECO:0008006" key="6">
    <source>
        <dbReference type="Google" id="ProtNLM"/>
    </source>
</evidence>
<evidence type="ECO:0000313" key="4">
    <source>
        <dbReference type="EMBL" id="CBK21516.2"/>
    </source>
</evidence>
<keyword evidence="2 3" id="KW-0067">ATP-binding</keyword>
<comment type="similarity">
    <text evidence="3">Belongs to the heat shock protein 70 family.</text>
</comment>
<dbReference type="Pfam" id="PF00012">
    <property type="entry name" value="HSP70"/>
    <property type="match status" value="1"/>
</dbReference>
<dbReference type="SUPFAM" id="SSF100920">
    <property type="entry name" value="Heat shock protein 70kD (HSP70), peptide-binding domain"/>
    <property type="match status" value="1"/>
</dbReference>
<dbReference type="SUPFAM" id="SSF53067">
    <property type="entry name" value="Actin-like ATPase domain"/>
    <property type="match status" value="2"/>
</dbReference>
<reference evidence="4" key="1">
    <citation type="submission" date="2010-02" db="EMBL/GenBank/DDBJ databases">
        <title>Sequencing and annotation of the Blastocystis hominis genome.</title>
        <authorList>
            <person name="Wincker P."/>
        </authorList>
    </citation>
    <scope>NUCLEOTIDE SEQUENCE</scope>
    <source>
        <strain evidence="4">Singapore isolate B</strain>
    </source>
</reference>
<organism evidence="4">
    <name type="scientific">Blastocystis hominis</name>
    <dbReference type="NCBI Taxonomy" id="12968"/>
    <lineage>
        <taxon>Eukaryota</taxon>
        <taxon>Sar</taxon>
        <taxon>Stramenopiles</taxon>
        <taxon>Bigyra</taxon>
        <taxon>Opalozoa</taxon>
        <taxon>Opalinata</taxon>
        <taxon>Blastocystidae</taxon>
        <taxon>Blastocystis</taxon>
    </lineage>
</organism>
<evidence type="ECO:0000256" key="2">
    <source>
        <dbReference type="ARBA" id="ARBA00022840"/>
    </source>
</evidence>
<proteinExistence type="inferred from homology"/>
<evidence type="ECO:0000256" key="1">
    <source>
        <dbReference type="ARBA" id="ARBA00022741"/>
    </source>
</evidence>
<accession>D8M0C7</accession>
<dbReference type="Gene3D" id="2.60.34.10">
    <property type="entry name" value="Substrate Binding Domain Of DNAk, Chain A, domain 1"/>
    <property type="match status" value="1"/>
</dbReference>
<evidence type="ECO:0000256" key="3">
    <source>
        <dbReference type="RuleBase" id="RU003322"/>
    </source>
</evidence>
<dbReference type="InterPro" id="IPR043129">
    <property type="entry name" value="ATPase_NBD"/>
</dbReference>
<dbReference type="RefSeq" id="XP_012895564.1">
    <property type="nucleotide sequence ID" value="XM_013040110.1"/>
</dbReference>
<dbReference type="Proteomes" id="UP000008312">
    <property type="component" value="Unassembled WGS sequence"/>
</dbReference>
<gene>
    <name evidence="4" type="ORF">GSBLH_T00001678001</name>
</gene>
<dbReference type="OrthoDB" id="29851at2759"/>
<dbReference type="Gene3D" id="3.30.30.30">
    <property type="match status" value="1"/>
</dbReference>
<dbReference type="PRINTS" id="PR00301">
    <property type="entry name" value="HEATSHOCK70"/>
</dbReference>
<dbReference type="InterPro" id="IPR029047">
    <property type="entry name" value="HSP70_peptide-bd_sf"/>
</dbReference>
<dbReference type="PROSITE" id="PS00329">
    <property type="entry name" value="HSP70_2"/>
    <property type="match status" value="1"/>
</dbReference>
<name>D8M0C7_BLAHO</name>
<dbReference type="InterPro" id="IPR013126">
    <property type="entry name" value="Hsp_70_fam"/>
</dbReference>